<dbReference type="OrthoDB" id="3556414at2759"/>
<dbReference type="KEGG" id="psco:LY89DRAFT_691539"/>
<sequence>MVSQIETEKDHLLLVSEEGRDGSAPPPPPPTPPQNPHNHLPVDLKHPLVESQHDPRDLAGELMAILQNRSSALTWEQRSVLNDYHSLKGECLRLRNPDLELDDQALVYAYLINVLIFQKLLTGRATFVFKSACNFQHPSNTTVEHGYATITLWSQEYFPKPEICLSKYVQLILIEMRNAFMMIYGCSRCYQEEPNYFDEAVYGSSQMDMYYAILEAAKDPEFLDLEF</sequence>
<gene>
    <name evidence="2" type="ORF">LY89DRAFT_691539</name>
</gene>
<dbReference type="AlphaFoldDB" id="A0A132B7J3"/>
<feature type="compositionally biased region" description="Pro residues" evidence="1">
    <location>
        <begin position="24"/>
        <end position="35"/>
    </location>
</feature>
<dbReference type="GeneID" id="28826077"/>
<evidence type="ECO:0000256" key="1">
    <source>
        <dbReference type="SAM" id="MobiDB-lite"/>
    </source>
</evidence>
<dbReference type="EMBL" id="KQ947438">
    <property type="protein sequence ID" value="KUJ07854.1"/>
    <property type="molecule type" value="Genomic_DNA"/>
</dbReference>
<reference evidence="2 3" key="1">
    <citation type="submission" date="2015-10" db="EMBL/GenBank/DDBJ databases">
        <title>Full genome of DAOMC 229536 Phialocephala scopiformis, a fungal endophyte of spruce producing the potent anti-insectan compound rugulosin.</title>
        <authorList>
            <consortium name="DOE Joint Genome Institute"/>
            <person name="Walker A.K."/>
            <person name="Frasz S.L."/>
            <person name="Seifert K.A."/>
            <person name="Miller J.D."/>
            <person name="Mondo S.J."/>
            <person name="Labutti K."/>
            <person name="Lipzen A."/>
            <person name="Dockter R."/>
            <person name="Kennedy M."/>
            <person name="Grigoriev I.V."/>
            <person name="Spatafora J.W."/>
        </authorList>
    </citation>
    <scope>NUCLEOTIDE SEQUENCE [LARGE SCALE GENOMIC DNA]</scope>
    <source>
        <strain evidence="2 3">CBS 120377</strain>
    </source>
</reference>
<evidence type="ECO:0000313" key="2">
    <source>
        <dbReference type="EMBL" id="KUJ07854.1"/>
    </source>
</evidence>
<feature type="compositionally biased region" description="Basic and acidic residues" evidence="1">
    <location>
        <begin position="1"/>
        <end position="21"/>
    </location>
</feature>
<dbReference type="RefSeq" id="XP_018062209.1">
    <property type="nucleotide sequence ID" value="XM_018216351.1"/>
</dbReference>
<dbReference type="InParanoid" id="A0A132B7J3"/>
<proteinExistence type="predicted"/>
<feature type="region of interest" description="Disordered" evidence="1">
    <location>
        <begin position="1"/>
        <end position="42"/>
    </location>
</feature>
<organism evidence="2 3">
    <name type="scientific">Mollisia scopiformis</name>
    <name type="common">Conifer needle endophyte fungus</name>
    <name type="synonym">Phialocephala scopiformis</name>
    <dbReference type="NCBI Taxonomy" id="149040"/>
    <lineage>
        <taxon>Eukaryota</taxon>
        <taxon>Fungi</taxon>
        <taxon>Dikarya</taxon>
        <taxon>Ascomycota</taxon>
        <taxon>Pezizomycotina</taxon>
        <taxon>Leotiomycetes</taxon>
        <taxon>Helotiales</taxon>
        <taxon>Mollisiaceae</taxon>
        <taxon>Mollisia</taxon>
    </lineage>
</organism>
<evidence type="ECO:0000313" key="3">
    <source>
        <dbReference type="Proteomes" id="UP000070700"/>
    </source>
</evidence>
<protein>
    <submittedName>
        <fullName evidence="2">Uncharacterized protein</fullName>
    </submittedName>
</protein>
<accession>A0A132B7J3</accession>
<keyword evidence="3" id="KW-1185">Reference proteome</keyword>
<name>A0A132B7J3_MOLSC</name>
<dbReference type="Proteomes" id="UP000070700">
    <property type="component" value="Unassembled WGS sequence"/>
</dbReference>